<dbReference type="EMBL" id="JACIFF010000003">
    <property type="protein sequence ID" value="MBB4079091.1"/>
    <property type="molecule type" value="Genomic_DNA"/>
</dbReference>
<accession>A0A840E1K1</accession>
<dbReference type="PANTHER" id="PTHR46268">
    <property type="entry name" value="STRESS RESPONSE PROTEIN NHAX"/>
    <property type="match status" value="1"/>
</dbReference>
<dbReference type="AlphaFoldDB" id="A0A840E1K1"/>
<reference evidence="3 4" key="1">
    <citation type="submission" date="2020-08" db="EMBL/GenBank/DDBJ databases">
        <title>Genomic Encyclopedia of Type Strains, Phase IV (KMG-IV): sequencing the most valuable type-strain genomes for metagenomic binning, comparative biology and taxonomic classification.</title>
        <authorList>
            <person name="Goeker M."/>
        </authorList>
    </citation>
    <scope>NUCLEOTIDE SEQUENCE [LARGE SCALE GENOMIC DNA]</scope>
    <source>
        <strain evidence="3 4">DSM 105137</strain>
    </source>
</reference>
<evidence type="ECO:0000313" key="3">
    <source>
        <dbReference type="EMBL" id="MBB4079091.1"/>
    </source>
</evidence>
<sequence>MSTVLVPTDFSPTSAFALGYANHLAELTASTLHVVHVYDGFTSQDTLIELKGRPEAQIRAERRLEEFVRVNSLLYSPVSGRRGDTLTVVKKSAIIGNPASQIIEMSRDPETKLIVMGGVGSGLERDRPMLDGSIVRAVTLRSSCPVLVIPQGFDRPAIANVALAFDREEDLRKTKRGFDFFRSALDVSIRFVHVIREDESREDRIQREAVQLAFNDDFPGYPVEVDLIPPGELCDRLGTYIDDRQIDLLVLGRRQHSLLVRLFFGTTTAKLLTHCRIPLLILPTDTNQN</sequence>
<dbReference type="PANTHER" id="PTHR46268:SF6">
    <property type="entry name" value="UNIVERSAL STRESS PROTEIN UP12"/>
    <property type="match status" value="1"/>
</dbReference>
<keyword evidence="4" id="KW-1185">Reference proteome</keyword>
<dbReference type="Gene3D" id="3.40.50.620">
    <property type="entry name" value="HUPs"/>
    <property type="match status" value="2"/>
</dbReference>
<proteinExistence type="inferred from homology"/>
<evidence type="ECO:0000259" key="2">
    <source>
        <dbReference type="Pfam" id="PF00582"/>
    </source>
</evidence>
<dbReference type="SUPFAM" id="SSF52402">
    <property type="entry name" value="Adenine nucleotide alpha hydrolases-like"/>
    <property type="match status" value="2"/>
</dbReference>
<feature type="domain" description="UspA" evidence="2">
    <location>
        <begin position="202"/>
        <end position="283"/>
    </location>
</feature>
<dbReference type="InterPro" id="IPR014729">
    <property type="entry name" value="Rossmann-like_a/b/a_fold"/>
</dbReference>
<dbReference type="PRINTS" id="PR01438">
    <property type="entry name" value="UNVRSLSTRESS"/>
</dbReference>
<dbReference type="RefSeq" id="WP_183495330.1">
    <property type="nucleotide sequence ID" value="NZ_JACIFF010000003.1"/>
</dbReference>
<gene>
    <name evidence="3" type="ORF">GGR28_001708</name>
</gene>
<protein>
    <submittedName>
        <fullName evidence="3">Nucleotide-binding universal stress UspA family protein</fullName>
    </submittedName>
</protein>
<comment type="caution">
    <text evidence="3">The sequence shown here is derived from an EMBL/GenBank/DDBJ whole genome shotgun (WGS) entry which is preliminary data.</text>
</comment>
<evidence type="ECO:0000256" key="1">
    <source>
        <dbReference type="ARBA" id="ARBA00008791"/>
    </source>
</evidence>
<dbReference type="InterPro" id="IPR006016">
    <property type="entry name" value="UspA"/>
</dbReference>
<comment type="similarity">
    <text evidence="1">Belongs to the universal stress protein A family.</text>
</comment>
<dbReference type="Pfam" id="PF00582">
    <property type="entry name" value="Usp"/>
    <property type="match status" value="2"/>
</dbReference>
<dbReference type="CDD" id="cd00293">
    <property type="entry name" value="USP-like"/>
    <property type="match status" value="2"/>
</dbReference>
<evidence type="ECO:0000313" key="4">
    <source>
        <dbReference type="Proteomes" id="UP000576209"/>
    </source>
</evidence>
<organism evidence="3 4">
    <name type="scientific">Neolewinella aquimaris</name>
    <dbReference type="NCBI Taxonomy" id="1835722"/>
    <lineage>
        <taxon>Bacteria</taxon>
        <taxon>Pseudomonadati</taxon>
        <taxon>Bacteroidota</taxon>
        <taxon>Saprospiria</taxon>
        <taxon>Saprospirales</taxon>
        <taxon>Lewinellaceae</taxon>
        <taxon>Neolewinella</taxon>
    </lineage>
</organism>
<feature type="domain" description="UspA" evidence="2">
    <location>
        <begin position="2"/>
        <end position="150"/>
    </location>
</feature>
<dbReference type="InterPro" id="IPR006015">
    <property type="entry name" value="Universal_stress_UspA"/>
</dbReference>
<name>A0A840E1K1_9BACT</name>
<dbReference type="Proteomes" id="UP000576209">
    <property type="component" value="Unassembled WGS sequence"/>
</dbReference>